<sequence>MNTQKLKYTFDTAVTNIQDLNKSFALGTLKVAYTGLNYNGSSISKEAFESSASTMFNVPIVAHYSVVDDTIGEHDEGFVTTADAQIRYVVFTEPVGVVPESATYRWEQIEDDGVIHDYFCIDNVILWKRQACYNKIENNGITSQSMEIAINDGNLSDGVLYINSFEFEAFCLLESAEPCYEQASLEVYSKNEFKAQMKEMIEEYHNTVMNDESKIGGTKVENPISTIANDPQQGEFVQGFNKDANPKLVKENAEFSLTVNELRERLSAGLSEISRDGYVEDFDNEYVYIYDWDDGCIYKYSYTFIDGSAVIDENTEKRQMLQYVDYDDESDALPLPIAGIVDEAVVQAKQTVTEEYAEKINDLATELASANAELSTLREFKQNTLKEARDTQVAEIFSRFDTALGGVEEYNTLKENEAKYEIEDIEQQCFALFGKQSFSSHKNEVRELDTSIRMPVDKFSVQERDNTYGGLLQHK</sequence>
<gene>
    <name evidence="1" type="ORF">KQI75_11730</name>
</gene>
<protein>
    <submittedName>
        <fullName evidence="1">Uncharacterized protein</fullName>
    </submittedName>
</protein>
<name>A0ABS6EUM9_9FIRM</name>
<accession>A0ABS6EUM9</accession>
<dbReference type="RefSeq" id="WP_216470991.1">
    <property type="nucleotide sequence ID" value="NZ_JAHLQI010000007.1"/>
</dbReference>
<keyword evidence="2" id="KW-1185">Reference proteome</keyword>
<dbReference type="Proteomes" id="UP000783588">
    <property type="component" value="Unassembled WGS sequence"/>
</dbReference>
<comment type="caution">
    <text evidence="1">The sequence shown here is derived from an EMBL/GenBank/DDBJ whole genome shotgun (WGS) entry which is preliminary data.</text>
</comment>
<organism evidence="1 2">
    <name type="scientific">Butyricicoccus intestinisimiae</name>
    <dbReference type="NCBI Taxonomy" id="2841509"/>
    <lineage>
        <taxon>Bacteria</taxon>
        <taxon>Bacillati</taxon>
        <taxon>Bacillota</taxon>
        <taxon>Clostridia</taxon>
        <taxon>Eubacteriales</taxon>
        <taxon>Butyricicoccaceae</taxon>
        <taxon>Butyricicoccus</taxon>
    </lineage>
</organism>
<evidence type="ECO:0000313" key="2">
    <source>
        <dbReference type="Proteomes" id="UP000783588"/>
    </source>
</evidence>
<dbReference type="EMBL" id="JAHLQI010000007">
    <property type="protein sequence ID" value="MBU5491277.1"/>
    <property type="molecule type" value="Genomic_DNA"/>
</dbReference>
<evidence type="ECO:0000313" key="1">
    <source>
        <dbReference type="EMBL" id="MBU5491277.1"/>
    </source>
</evidence>
<proteinExistence type="predicted"/>
<reference evidence="1 2" key="1">
    <citation type="submission" date="2021-06" db="EMBL/GenBank/DDBJ databases">
        <authorList>
            <person name="Sun Q."/>
            <person name="Li D."/>
        </authorList>
    </citation>
    <scope>NUCLEOTIDE SEQUENCE [LARGE SCALE GENOMIC DNA]</scope>
    <source>
        <strain evidence="1 2">MSJd-7</strain>
    </source>
</reference>